<dbReference type="AlphaFoldDB" id="A0A087A6R7"/>
<feature type="compositionally biased region" description="Basic and acidic residues" evidence="1">
    <location>
        <begin position="599"/>
        <end position="610"/>
    </location>
</feature>
<evidence type="ECO:0000313" key="6">
    <source>
        <dbReference type="Proteomes" id="UP000029072"/>
    </source>
</evidence>
<feature type="region of interest" description="Disordered" evidence="1">
    <location>
        <begin position="28"/>
        <end position="63"/>
    </location>
</feature>
<feature type="domain" description="Zinc-ribbon" evidence="4">
    <location>
        <begin position="2"/>
        <end position="24"/>
    </location>
</feature>
<feature type="region of interest" description="Disordered" evidence="1">
    <location>
        <begin position="584"/>
        <end position="610"/>
    </location>
</feature>
<dbReference type="RefSeq" id="WP_081887304.1">
    <property type="nucleotide sequence ID" value="NZ_JDUV01000007.1"/>
</dbReference>
<organism evidence="5 6">
    <name type="scientific">Bifidobacterium callitrichos DSM 23973</name>
    <dbReference type="NCBI Taxonomy" id="1437609"/>
    <lineage>
        <taxon>Bacteria</taxon>
        <taxon>Bacillati</taxon>
        <taxon>Actinomycetota</taxon>
        <taxon>Actinomycetes</taxon>
        <taxon>Bifidobacteriales</taxon>
        <taxon>Bifidobacteriaceae</taxon>
        <taxon>Bifidobacterium</taxon>
    </lineage>
</organism>
<dbReference type="Proteomes" id="UP000029072">
    <property type="component" value="Unassembled WGS sequence"/>
</dbReference>
<dbReference type="eggNOG" id="COG2815">
    <property type="taxonomic scope" value="Bacteria"/>
</dbReference>
<dbReference type="Pfam" id="PF03793">
    <property type="entry name" value="PASTA"/>
    <property type="match status" value="1"/>
</dbReference>
<dbReference type="OrthoDB" id="3240505at2"/>
<dbReference type="InterPro" id="IPR026870">
    <property type="entry name" value="Zinc_ribbon_dom"/>
</dbReference>
<keyword evidence="2" id="KW-1133">Transmembrane helix</keyword>
<keyword evidence="5" id="KW-0808">Transferase</keyword>
<protein>
    <submittedName>
        <fullName evidence="5">Transmembrane serine/threonine-protein kinase B</fullName>
    </submittedName>
</protein>
<accession>A0A087A6R7</accession>
<comment type="caution">
    <text evidence="5">The sequence shown here is derived from an EMBL/GenBank/DDBJ whole genome shotgun (WGS) entry which is preliminary data.</text>
</comment>
<dbReference type="STRING" id="1437609.BCAL_1402"/>
<evidence type="ECO:0000256" key="2">
    <source>
        <dbReference type="SAM" id="Phobius"/>
    </source>
</evidence>
<name>A0A087A6R7_9BIFI</name>
<gene>
    <name evidence="5" type="ORF">BCAL_1402</name>
</gene>
<evidence type="ECO:0000256" key="1">
    <source>
        <dbReference type="SAM" id="MobiDB-lite"/>
    </source>
</evidence>
<evidence type="ECO:0000259" key="3">
    <source>
        <dbReference type="Pfam" id="PF03793"/>
    </source>
</evidence>
<feature type="compositionally biased region" description="Gly residues" evidence="1">
    <location>
        <begin position="52"/>
        <end position="61"/>
    </location>
</feature>
<reference evidence="5 6" key="1">
    <citation type="submission" date="2014-03" db="EMBL/GenBank/DDBJ databases">
        <title>Genomics of Bifidobacteria.</title>
        <authorList>
            <person name="Ventura M."/>
            <person name="Milani C."/>
            <person name="Lugli G.A."/>
        </authorList>
    </citation>
    <scope>NUCLEOTIDE SEQUENCE [LARGE SCALE GENOMIC DNA]</scope>
    <source>
        <strain evidence="5 6">DSM 23973</strain>
    </source>
</reference>
<dbReference type="Gene3D" id="3.30.10.20">
    <property type="match status" value="1"/>
</dbReference>
<feature type="transmembrane region" description="Helical" evidence="2">
    <location>
        <begin position="75"/>
        <end position="96"/>
    </location>
</feature>
<dbReference type="GO" id="GO:0016301">
    <property type="term" value="F:kinase activity"/>
    <property type="evidence" value="ECO:0007669"/>
    <property type="project" value="UniProtKB-KW"/>
</dbReference>
<evidence type="ECO:0000259" key="4">
    <source>
        <dbReference type="Pfam" id="PF13240"/>
    </source>
</evidence>
<dbReference type="Pfam" id="PF13240">
    <property type="entry name" value="Zn_Ribbon_1"/>
    <property type="match status" value="1"/>
</dbReference>
<dbReference type="EMBL" id="JGYS01000008">
    <property type="protein sequence ID" value="KFI54467.1"/>
    <property type="molecule type" value="Genomic_DNA"/>
</dbReference>
<proteinExistence type="predicted"/>
<feature type="domain" description="PASTA" evidence="3">
    <location>
        <begin position="259"/>
        <end position="315"/>
    </location>
</feature>
<dbReference type="CDD" id="cd06577">
    <property type="entry name" value="PASTA_pknB"/>
    <property type="match status" value="2"/>
</dbReference>
<sequence length="785" mass="82587">MFCTACGAANDDDGKFCTSCGSPLNHPEPTGASEPAGPTAHEPASSGIPPVGQGGPVGPVGDGPAAGAARNRLPLIIAIVAAVVVVAGAIAAFLTYRAELWGGKALPDPASITSQVSSKQNGKSSVTAKAIADALHAKGLATTTVREFSGESRGAFLGYVGAKPGERVRTDVTVTIRESAGPGVPRNVIGKRAEQTVSTLNGMGVPVHYKQIIVNDTKKMPEGTIIAAYPTAGQAVPEDGKDDGIYVGVATKGNGIGADIVGGDRDAVRSQLESKGYKVTLVPRFASKDRIGKITGSNPAPGSPVSSGAAVTLYYGIDASGVKEAYTIHNSPETGAASNMLGTSAVAAGTWCRNDGDCITFDAGAETDSAYDKGSITYQKGRDGQDYGEYGGLVSCDAIQQPYCSNDRADYLITQNYGAFELMPRESLTDYWCGERRVDTNGVGMGTCVNGSLDQNSMSSTYSGATYRMQDYFVVVPVGSDLDGLEGKGFFDKDALADAKKGKAVDTDRPFLLYRDPKLYSKTSVPMTDTMAQNPFLPFNGYSGSRDAVMKMKPAPSDSSVYYLVEQGGDYDWQSLADATVKGAKTTEDADSSSTGSKQSEESAESARKTYTNDEIISAADKGDFTPIAGTYCLKSGKSCVTLDKTGALSLKSGDKPLLYEHPTKLRYRPDGWSAYTGGTTRFLDLTAPNDDYQCTTRDGASHSGAFCASDAYFNQGGDEASISQRPVNPLYIFKGSSFDVANGDTPFDPGQGVMTFSADRPCLYFMGYHMNTAPTEQTAYYLQE</sequence>
<keyword evidence="2" id="KW-0472">Membrane</keyword>
<evidence type="ECO:0000313" key="5">
    <source>
        <dbReference type="EMBL" id="KFI54467.1"/>
    </source>
</evidence>
<keyword evidence="2 5" id="KW-0812">Transmembrane</keyword>
<dbReference type="InterPro" id="IPR005543">
    <property type="entry name" value="PASTA_dom"/>
</dbReference>
<keyword evidence="5" id="KW-0418">Kinase</keyword>